<evidence type="ECO:0000313" key="4">
    <source>
        <dbReference type="Proteomes" id="UP000831785"/>
    </source>
</evidence>
<feature type="chain" id="PRO_5045621643" evidence="1">
    <location>
        <begin position="23"/>
        <end position="487"/>
    </location>
</feature>
<keyword evidence="4" id="KW-1185">Reference proteome</keyword>
<dbReference type="SUPFAM" id="SSF52096">
    <property type="entry name" value="ClpP/crotonase"/>
    <property type="match status" value="1"/>
</dbReference>
<evidence type="ECO:0000256" key="1">
    <source>
        <dbReference type="SAM" id="SignalP"/>
    </source>
</evidence>
<dbReference type="Gene3D" id="3.90.226.10">
    <property type="entry name" value="2-enoyl-CoA Hydratase, Chain A, domain 1"/>
    <property type="match status" value="1"/>
</dbReference>
<evidence type="ECO:0000259" key="2">
    <source>
        <dbReference type="Pfam" id="PF03572"/>
    </source>
</evidence>
<dbReference type="InterPro" id="IPR029045">
    <property type="entry name" value="ClpP/crotonase-like_dom_sf"/>
</dbReference>
<reference evidence="3 4" key="1">
    <citation type="submission" date="2022-04" db="EMBL/GenBank/DDBJ databases">
        <title>Hymenobacter sp. isolated from the air.</title>
        <authorList>
            <person name="Won M."/>
            <person name="Lee C.-M."/>
            <person name="Woen H.-Y."/>
            <person name="Kwon S.-W."/>
        </authorList>
    </citation>
    <scope>NUCLEOTIDE SEQUENCE [LARGE SCALE GENOMIC DNA]</scope>
    <source>
        <strain evidence="4">5116 S-27</strain>
    </source>
</reference>
<proteinExistence type="predicted"/>
<gene>
    <name evidence="3" type="ORF">MUN80_20020</name>
</gene>
<dbReference type="Proteomes" id="UP000831785">
    <property type="component" value="Chromosome"/>
</dbReference>
<name>A0ABY4F7P0_9BACT</name>
<feature type="signal peptide" evidence="1">
    <location>
        <begin position="1"/>
        <end position="22"/>
    </location>
</feature>
<evidence type="ECO:0000313" key="3">
    <source>
        <dbReference type="EMBL" id="UOQ52038.1"/>
    </source>
</evidence>
<feature type="domain" description="Tail specific protease" evidence="2">
    <location>
        <begin position="247"/>
        <end position="455"/>
    </location>
</feature>
<dbReference type="Pfam" id="PF03572">
    <property type="entry name" value="Peptidase_S41"/>
    <property type="match status" value="1"/>
</dbReference>
<dbReference type="PANTHER" id="PTHR32060">
    <property type="entry name" value="TAIL-SPECIFIC PROTEASE"/>
    <property type="match status" value="1"/>
</dbReference>
<dbReference type="InterPro" id="IPR005151">
    <property type="entry name" value="Tail-specific_protease"/>
</dbReference>
<protein>
    <submittedName>
        <fullName evidence="3">S41 family peptidase</fullName>
    </submittedName>
</protein>
<dbReference type="PANTHER" id="PTHR32060:SF30">
    <property type="entry name" value="CARBOXY-TERMINAL PROCESSING PROTEASE CTPA"/>
    <property type="match status" value="1"/>
</dbReference>
<dbReference type="RefSeq" id="WP_244715649.1">
    <property type="nucleotide sequence ID" value="NZ_CP095049.1"/>
</dbReference>
<accession>A0ABY4F7P0</accession>
<dbReference type="EMBL" id="CP095049">
    <property type="protein sequence ID" value="UOQ52038.1"/>
    <property type="molecule type" value="Genomic_DNA"/>
</dbReference>
<sequence length="487" mass="54772">MKTTIWPLLLVLLLGAPRMVFSQDEPAQRQLTVEQQQTDFRLFRAALEQVHPGVYRYTPKARFDALFDSVYGRLQAPLSEQAYYAMLTPLMVQLRCGHTKFIPAQRDDKYPYHTSQLFPLRLHLLGGRAYALYAYDGRNIVPPGAEILQINGRPVGDILTGLLPYVSFADGATTTAKWLELDAFFAGYYAAFGQAADRYTVQYRQPDGRLAQAELPATTLATIKAVEKQRAPAPRYPVRLEFLPNDVATLTIDHFWVGEQEEPFEKFLASAFRQLRARGTKALILDVRNNEGGMDGYGSLLYSYLARQPFSYYSRITTHPRRVAIQEQVHSEWFYGIYRHLLISRAKDGTYEYRHRQGLKRQQPQKKAFVGDVYVLTNGWSFSATAEFATAVRAQGRATFIGQETGGAAGGDNSGFFAFVNLPHSGITMGLPVWSYYMAQPGSHPERGIIPDYVVEPTAADVLSGTDPEMQLAQDLIRKKAEAAARQ</sequence>
<keyword evidence="1" id="KW-0732">Signal</keyword>
<organism evidence="3 4">
    <name type="scientific">Hymenobacter cellulosivorans</name>
    <dbReference type="NCBI Taxonomy" id="2932249"/>
    <lineage>
        <taxon>Bacteria</taxon>
        <taxon>Pseudomonadati</taxon>
        <taxon>Bacteroidota</taxon>
        <taxon>Cytophagia</taxon>
        <taxon>Cytophagales</taxon>
        <taxon>Hymenobacteraceae</taxon>
        <taxon>Hymenobacter</taxon>
    </lineage>
</organism>